<keyword evidence="10" id="KW-1185">Reference proteome</keyword>
<dbReference type="PANTHER" id="PTHR33048:SF129">
    <property type="entry name" value="INTEGRAL MEMBRANE PROTEIN-RELATED"/>
    <property type="match status" value="1"/>
</dbReference>
<evidence type="ECO:0000256" key="6">
    <source>
        <dbReference type="SAM" id="MobiDB-lite"/>
    </source>
</evidence>
<evidence type="ECO:0000256" key="5">
    <source>
        <dbReference type="ARBA" id="ARBA00038359"/>
    </source>
</evidence>
<name>A0A9P4JDH8_9PLEO</name>
<dbReference type="OrthoDB" id="5429740at2759"/>
<reference evidence="9" key="1">
    <citation type="journal article" date="2020" name="Stud. Mycol.">
        <title>101 Dothideomycetes genomes: a test case for predicting lifestyles and emergence of pathogens.</title>
        <authorList>
            <person name="Haridas S."/>
            <person name="Albert R."/>
            <person name="Binder M."/>
            <person name="Bloem J."/>
            <person name="Labutti K."/>
            <person name="Salamov A."/>
            <person name="Andreopoulos B."/>
            <person name="Baker S."/>
            <person name="Barry K."/>
            <person name="Bills G."/>
            <person name="Bluhm B."/>
            <person name="Cannon C."/>
            <person name="Castanera R."/>
            <person name="Culley D."/>
            <person name="Daum C."/>
            <person name="Ezra D."/>
            <person name="Gonzalez J."/>
            <person name="Henrissat B."/>
            <person name="Kuo A."/>
            <person name="Liang C."/>
            <person name="Lipzen A."/>
            <person name="Lutzoni F."/>
            <person name="Magnuson J."/>
            <person name="Mondo S."/>
            <person name="Nolan M."/>
            <person name="Ohm R."/>
            <person name="Pangilinan J."/>
            <person name="Park H.-J."/>
            <person name="Ramirez L."/>
            <person name="Alfaro M."/>
            <person name="Sun H."/>
            <person name="Tritt A."/>
            <person name="Yoshinaga Y."/>
            <person name="Zwiers L.-H."/>
            <person name="Turgeon B."/>
            <person name="Goodwin S."/>
            <person name="Spatafora J."/>
            <person name="Crous P."/>
            <person name="Grigoriev I."/>
        </authorList>
    </citation>
    <scope>NUCLEOTIDE SEQUENCE</scope>
    <source>
        <strain evidence="9">ATCC 74209</strain>
    </source>
</reference>
<proteinExistence type="inferred from homology"/>
<feature type="transmembrane region" description="Helical" evidence="7">
    <location>
        <begin position="229"/>
        <end position="247"/>
    </location>
</feature>
<comment type="caution">
    <text evidence="9">The sequence shown here is derived from an EMBL/GenBank/DDBJ whole genome shotgun (WGS) entry which is preliminary data.</text>
</comment>
<keyword evidence="2 7" id="KW-0812">Transmembrane</keyword>
<feature type="domain" description="Rhodopsin" evidence="8">
    <location>
        <begin position="74"/>
        <end position="318"/>
    </location>
</feature>
<sequence length="432" mass="48460">MSSNSALMGHVPISHTDILIRRGLLIVSPSQLNPNKSQPFGPPRPADYQFETHGPSLRIGEGLAIFFIILFTSARIWTRIYRTKYFGLDDWMIIPGALSAIVYLSLDIVSNTKGCLGKHIYDCTYSEIYWYMRPAQVQQPLFYFCVFSVKLSIALANKRITGLASERWIIVHWVFISLFLVLLPITVFLQAFQCLPIPARYSLIYIGSMADPHQLKCLNTTAISLSTRILHILTDVALLCVPIIIVLRLRIPKRKKARLTCIFAFGGMSTVASILRNRIITRYLDDVTWQYYEIYVWNTIDICFAVIVASLPALNTLLDAGIDKMKLYTSSRGSDLPNNSDSNNSRGDSKKSAMRLPSQDGDSGVSGFHLNHFEPENPGKSGTSSVSFVERDETAGSTKCKRGQTFEEFLLYDHSLAPIPTDNSKVNSLKRG</sequence>
<dbReference type="PANTHER" id="PTHR33048">
    <property type="entry name" value="PTH11-LIKE INTEGRAL MEMBRANE PROTEIN (AFU_ORTHOLOGUE AFUA_5G11245)"/>
    <property type="match status" value="1"/>
</dbReference>
<evidence type="ECO:0000256" key="7">
    <source>
        <dbReference type="SAM" id="Phobius"/>
    </source>
</evidence>
<feature type="transmembrane region" description="Helical" evidence="7">
    <location>
        <begin position="85"/>
        <end position="106"/>
    </location>
</feature>
<feature type="transmembrane region" description="Helical" evidence="7">
    <location>
        <begin position="169"/>
        <end position="192"/>
    </location>
</feature>
<comment type="subcellular location">
    <subcellularLocation>
        <location evidence="1">Membrane</location>
        <topology evidence="1">Multi-pass membrane protein</topology>
    </subcellularLocation>
</comment>
<protein>
    <recommendedName>
        <fullName evidence="8">Rhodopsin domain-containing protein</fullName>
    </recommendedName>
</protein>
<evidence type="ECO:0000256" key="1">
    <source>
        <dbReference type="ARBA" id="ARBA00004141"/>
    </source>
</evidence>
<evidence type="ECO:0000256" key="3">
    <source>
        <dbReference type="ARBA" id="ARBA00022989"/>
    </source>
</evidence>
<evidence type="ECO:0000313" key="10">
    <source>
        <dbReference type="Proteomes" id="UP000799536"/>
    </source>
</evidence>
<keyword evidence="4 7" id="KW-0472">Membrane</keyword>
<organism evidence="9 10">
    <name type="scientific">Delitschia confertaspora ATCC 74209</name>
    <dbReference type="NCBI Taxonomy" id="1513339"/>
    <lineage>
        <taxon>Eukaryota</taxon>
        <taxon>Fungi</taxon>
        <taxon>Dikarya</taxon>
        <taxon>Ascomycota</taxon>
        <taxon>Pezizomycotina</taxon>
        <taxon>Dothideomycetes</taxon>
        <taxon>Pleosporomycetidae</taxon>
        <taxon>Pleosporales</taxon>
        <taxon>Delitschiaceae</taxon>
        <taxon>Delitschia</taxon>
    </lineage>
</organism>
<feature type="transmembrane region" description="Helical" evidence="7">
    <location>
        <begin position="140"/>
        <end position="157"/>
    </location>
</feature>
<evidence type="ECO:0000256" key="4">
    <source>
        <dbReference type="ARBA" id="ARBA00023136"/>
    </source>
</evidence>
<dbReference type="InterPro" id="IPR049326">
    <property type="entry name" value="Rhodopsin_dom_fungi"/>
</dbReference>
<evidence type="ECO:0000259" key="8">
    <source>
        <dbReference type="Pfam" id="PF20684"/>
    </source>
</evidence>
<dbReference type="Proteomes" id="UP000799536">
    <property type="component" value="Unassembled WGS sequence"/>
</dbReference>
<dbReference type="InterPro" id="IPR052337">
    <property type="entry name" value="SAT4-like"/>
</dbReference>
<accession>A0A9P4JDH8</accession>
<comment type="similarity">
    <text evidence="5">Belongs to the SAT4 family.</text>
</comment>
<dbReference type="AlphaFoldDB" id="A0A9P4JDH8"/>
<feature type="region of interest" description="Disordered" evidence="6">
    <location>
        <begin position="332"/>
        <end position="400"/>
    </location>
</feature>
<gene>
    <name evidence="9" type="ORF">GQ43DRAFT_381003</name>
</gene>
<evidence type="ECO:0000256" key="2">
    <source>
        <dbReference type="ARBA" id="ARBA00022692"/>
    </source>
</evidence>
<evidence type="ECO:0000313" key="9">
    <source>
        <dbReference type="EMBL" id="KAF2197446.1"/>
    </source>
</evidence>
<feature type="transmembrane region" description="Helical" evidence="7">
    <location>
        <begin position="59"/>
        <end position="78"/>
    </location>
</feature>
<dbReference type="Pfam" id="PF20684">
    <property type="entry name" value="Fung_rhodopsin"/>
    <property type="match status" value="1"/>
</dbReference>
<dbReference type="EMBL" id="ML994234">
    <property type="protein sequence ID" value="KAF2197446.1"/>
    <property type="molecule type" value="Genomic_DNA"/>
</dbReference>
<dbReference type="GO" id="GO:0016020">
    <property type="term" value="C:membrane"/>
    <property type="evidence" value="ECO:0007669"/>
    <property type="project" value="UniProtKB-SubCell"/>
</dbReference>
<feature type="compositionally biased region" description="Low complexity" evidence="6">
    <location>
        <begin position="334"/>
        <end position="346"/>
    </location>
</feature>
<feature type="transmembrane region" description="Helical" evidence="7">
    <location>
        <begin position="295"/>
        <end position="318"/>
    </location>
</feature>
<keyword evidence="3 7" id="KW-1133">Transmembrane helix</keyword>
<feature type="transmembrane region" description="Helical" evidence="7">
    <location>
        <begin position="259"/>
        <end position="275"/>
    </location>
</feature>